<evidence type="ECO:0000256" key="1">
    <source>
        <dbReference type="ARBA" id="ARBA00010088"/>
    </source>
</evidence>
<dbReference type="InterPro" id="IPR029058">
    <property type="entry name" value="AB_hydrolase_fold"/>
</dbReference>
<comment type="similarity">
    <text evidence="1">Belongs to the peptidase S33 family.</text>
</comment>
<name>A0AA40KCZ2_9PEZI</name>
<evidence type="ECO:0000256" key="3">
    <source>
        <dbReference type="SAM" id="Phobius"/>
    </source>
</evidence>
<dbReference type="EMBL" id="JAUKUD010000001">
    <property type="protein sequence ID" value="KAK0754306.1"/>
    <property type="molecule type" value="Genomic_DNA"/>
</dbReference>
<dbReference type="SUPFAM" id="SSF53474">
    <property type="entry name" value="alpha/beta-Hydrolases"/>
    <property type="match status" value="1"/>
</dbReference>
<keyword evidence="3" id="KW-0472">Membrane</keyword>
<dbReference type="Pfam" id="PF08386">
    <property type="entry name" value="Abhydrolase_4"/>
    <property type="match status" value="1"/>
</dbReference>
<dbReference type="Gene3D" id="3.40.50.1820">
    <property type="entry name" value="alpha/beta hydrolase"/>
    <property type="match status" value="1"/>
</dbReference>
<feature type="domain" description="AB hydrolase-1" evidence="4">
    <location>
        <begin position="123"/>
        <end position="271"/>
    </location>
</feature>
<keyword evidence="3" id="KW-0812">Transmembrane</keyword>
<dbReference type="Pfam" id="PF00561">
    <property type="entry name" value="Abhydrolase_1"/>
    <property type="match status" value="1"/>
</dbReference>
<dbReference type="PANTHER" id="PTHR43248:SF25">
    <property type="entry name" value="AB HYDROLASE-1 DOMAIN-CONTAINING PROTEIN-RELATED"/>
    <property type="match status" value="1"/>
</dbReference>
<proteinExistence type="inferred from homology"/>
<sequence>MASEAQPLLFHKAPHGASSSTRSRNAKGRSLARWVSGFALFAVTHTITHYFLGLYLDHPHRRELTYSGEKISWKPCGTVSDHDLECSTISVPMDHFNTSNNANGQSFSIPLLRMRGKNATRNILLNPGGPGGSGAEFIYRRGAQLSHIIGEGFHLLGFDPRGVNESRPIASCYPDSDARRALSPIQAKKIIEDSGSLWAWANNYAHACSDTMGEYASHINTPQTAADMNTILDAIGQEDMYYWGFSYGTLLGQTYATLFPERSKRVAIDGVVNQFDWYEQPLDQEELVDTEKVFAGFVDECVKAGPDKCALASLAETKSQLSERLISSIAKLRDEPLPVYINNTVYGALDQWSVWYDGVFSALYRPALWSKLASNLASFLGGNATDAFLAYSWGPEKWNESSDPLYFVLANDGAAGPKHWPRDRTSMVSLLQPFFNQSMFGDGALDLYFIKATWSIPRKHSYVPRHGVKTAHPLLILSTTYDPVCPLLSARSANHEFEGSRIVEVKGYGHCSVAVPSMCAARRIREFFYEGKLPSENVQCEVDGEPYFEKPDESGRVAVLAHFDDPEEQKIHLAQVELARDLWLRPW</sequence>
<evidence type="ECO:0000313" key="6">
    <source>
        <dbReference type="EMBL" id="KAK0754306.1"/>
    </source>
</evidence>
<dbReference type="InterPro" id="IPR013595">
    <property type="entry name" value="Pept_S33_TAP-like_C"/>
</dbReference>
<protein>
    <submittedName>
        <fullName evidence="6">Alpha/Beta hydrolase protein</fullName>
    </submittedName>
</protein>
<evidence type="ECO:0000259" key="5">
    <source>
        <dbReference type="Pfam" id="PF08386"/>
    </source>
</evidence>
<accession>A0AA40KCZ2</accession>
<keyword evidence="2 6" id="KW-0378">Hydrolase</keyword>
<dbReference type="InterPro" id="IPR000073">
    <property type="entry name" value="AB_hydrolase_1"/>
</dbReference>
<dbReference type="Proteomes" id="UP001172155">
    <property type="component" value="Unassembled WGS sequence"/>
</dbReference>
<dbReference type="AlphaFoldDB" id="A0AA40KCZ2"/>
<comment type="caution">
    <text evidence="6">The sequence shown here is derived from an EMBL/GenBank/DDBJ whole genome shotgun (WGS) entry which is preliminary data.</text>
</comment>
<dbReference type="InterPro" id="IPR051601">
    <property type="entry name" value="Serine_prot/Carboxylest_S33"/>
</dbReference>
<evidence type="ECO:0000259" key="4">
    <source>
        <dbReference type="Pfam" id="PF00561"/>
    </source>
</evidence>
<feature type="transmembrane region" description="Helical" evidence="3">
    <location>
        <begin position="31"/>
        <end position="52"/>
    </location>
</feature>
<organism evidence="6 7">
    <name type="scientific">Schizothecium vesticola</name>
    <dbReference type="NCBI Taxonomy" id="314040"/>
    <lineage>
        <taxon>Eukaryota</taxon>
        <taxon>Fungi</taxon>
        <taxon>Dikarya</taxon>
        <taxon>Ascomycota</taxon>
        <taxon>Pezizomycotina</taxon>
        <taxon>Sordariomycetes</taxon>
        <taxon>Sordariomycetidae</taxon>
        <taxon>Sordariales</taxon>
        <taxon>Schizotheciaceae</taxon>
        <taxon>Schizothecium</taxon>
    </lineage>
</organism>
<dbReference type="PANTHER" id="PTHR43248">
    <property type="entry name" value="2-SUCCINYL-6-HYDROXY-2,4-CYCLOHEXADIENE-1-CARBOXYLATE SYNTHASE"/>
    <property type="match status" value="1"/>
</dbReference>
<reference evidence="6" key="1">
    <citation type="submission" date="2023-06" db="EMBL/GenBank/DDBJ databases">
        <title>Genome-scale phylogeny and comparative genomics of the fungal order Sordariales.</title>
        <authorList>
            <consortium name="Lawrence Berkeley National Laboratory"/>
            <person name="Hensen N."/>
            <person name="Bonometti L."/>
            <person name="Westerberg I."/>
            <person name="Brannstrom I.O."/>
            <person name="Guillou S."/>
            <person name="Cros-Aarteil S."/>
            <person name="Calhoun S."/>
            <person name="Haridas S."/>
            <person name="Kuo A."/>
            <person name="Mondo S."/>
            <person name="Pangilinan J."/>
            <person name="Riley R."/>
            <person name="LaButti K."/>
            <person name="Andreopoulos B."/>
            <person name="Lipzen A."/>
            <person name="Chen C."/>
            <person name="Yanf M."/>
            <person name="Daum C."/>
            <person name="Ng V."/>
            <person name="Clum A."/>
            <person name="Steindorff A."/>
            <person name="Ohm R."/>
            <person name="Martin F."/>
            <person name="Silar P."/>
            <person name="Natvig D."/>
            <person name="Lalanne C."/>
            <person name="Gautier V."/>
            <person name="Ament-velasquez S.L."/>
            <person name="Kruys A."/>
            <person name="Hutchinson M.I."/>
            <person name="Powell A.J."/>
            <person name="Barry K."/>
            <person name="Miller A.N."/>
            <person name="Grigoriev I.V."/>
            <person name="Debuchy R."/>
            <person name="Gladieux P."/>
            <person name="Thoren M.H."/>
            <person name="Johannesson H."/>
        </authorList>
    </citation>
    <scope>NUCLEOTIDE SEQUENCE</scope>
    <source>
        <strain evidence="6">SMH3187-1</strain>
    </source>
</reference>
<evidence type="ECO:0000313" key="7">
    <source>
        <dbReference type="Proteomes" id="UP001172155"/>
    </source>
</evidence>
<keyword evidence="7" id="KW-1185">Reference proteome</keyword>
<evidence type="ECO:0000256" key="2">
    <source>
        <dbReference type="ARBA" id="ARBA00022801"/>
    </source>
</evidence>
<feature type="domain" description="Peptidase S33 tripeptidyl aminopeptidase-like C-terminal" evidence="5">
    <location>
        <begin position="452"/>
        <end position="540"/>
    </location>
</feature>
<gene>
    <name evidence="6" type="ORF">B0T18DRAFT_398929</name>
</gene>
<dbReference type="GO" id="GO:0016787">
    <property type="term" value="F:hydrolase activity"/>
    <property type="evidence" value="ECO:0007669"/>
    <property type="project" value="UniProtKB-KW"/>
</dbReference>
<keyword evidence="3" id="KW-1133">Transmembrane helix</keyword>